<dbReference type="GO" id="GO:0016491">
    <property type="term" value="F:oxidoreductase activity"/>
    <property type="evidence" value="ECO:0007669"/>
    <property type="project" value="UniProtKB-KW"/>
</dbReference>
<dbReference type="CDD" id="cd19079">
    <property type="entry name" value="AKR_EcYajO-like"/>
    <property type="match status" value="1"/>
</dbReference>
<gene>
    <name evidence="3" type="primary">vrdA</name>
    <name evidence="3" type="ORF">LARI1_G007068</name>
</gene>
<dbReference type="InterPro" id="IPR023210">
    <property type="entry name" value="NADP_OxRdtase_dom"/>
</dbReference>
<dbReference type="SUPFAM" id="SSF51430">
    <property type="entry name" value="NAD(P)-linked oxidoreductase"/>
    <property type="match status" value="1"/>
</dbReference>
<accession>A0A8T9B7J0</accession>
<evidence type="ECO:0000259" key="2">
    <source>
        <dbReference type="Pfam" id="PF00248"/>
    </source>
</evidence>
<dbReference type="GO" id="GO:0005829">
    <property type="term" value="C:cytosol"/>
    <property type="evidence" value="ECO:0007669"/>
    <property type="project" value="UniProtKB-ARBA"/>
</dbReference>
<dbReference type="PANTHER" id="PTHR43364">
    <property type="entry name" value="NADH-SPECIFIC METHYLGLYOXAL REDUCTASE-RELATED"/>
    <property type="match status" value="1"/>
</dbReference>
<evidence type="ECO:0000313" key="3">
    <source>
        <dbReference type="EMBL" id="TVY15406.1"/>
    </source>
</evidence>
<dbReference type="Pfam" id="PF00248">
    <property type="entry name" value="Aldo_ket_red"/>
    <property type="match status" value="1"/>
</dbReference>
<keyword evidence="4" id="KW-1185">Reference proteome</keyword>
<evidence type="ECO:0000313" key="4">
    <source>
        <dbReference type="Proteomes" id="UP000469559"/>
    </source>
</evidence>
<dbReference type="Proteomes" id="UP000469559">
    <property type="component" value="Unassembled WGS sequence"/>
</dbReference>
<protein>
    <submittedName>
        <fullName evidence="3">Versiconal hemiacetal acetate reductase</fullName>
    </submittedName>
</protein>
<dbReference type="InterPro" id="IPR050523">
    <property type="entry name" value="AKR_Detox_Biosynth"/>
</dbReference>
<dbReference type="OrthoDB" id="1720422at2759"/>
<keyword evidence="1" id="KW-0560">Oxidoreductase</keyword>
<dbReference type="FunFam" id="3.20.20.100:FF:000004">
    <property type="entry name" value="Oxidoreductase, aldo/keto reductase"/>
    <property type="match status" value="1"/>
</dbReference>
<dbReference type="AlphaFoldDB" id="A0A8T9B7J0"/>
<dbReference type="EMBL" id="QGMF01000507">
    <property type="protein sequence ID" value="TVY15406.1"/>
    <property type="molecule type" value="Genomic_DNA"/>
</dbReference>
<dbReference type="InterPro" id="IPR036812">
    <property type="entry name" value="NAD(P)_OxRdtase_dom_sf"/>
</dbReference>
<dbReference type="PANTHER" id="PTHR43364:SF15">
    <property type="entry name" value="ARYL-ALCOHOL DEHYDROGENASE AAD16-RELATED"/>
    <property type="match status" value="1"/>
</dbReference>
<feature type="domain" description="NADP-dependent oxidoreductase" evidence="2">
    <location>
        <begin position="69"/>
        <end position="360"/>
    </location>
</feature>
<evidence type="ECO:0000256" key="1">
    <source>
        <dbReference type="ARBA" id="ARBA00023002"/>
    </source>
</evidence>
<sequence length="370" mass="41771">MSNSSTPKMEYTRLGNSGLKISKVIYGTMSIGSPDWQEWVIDEAAALPLLKVCNPTLSPNLFTDFEQNQHAYDVGLNTWDTADTYSNGLSEEIIGKALKKYNIPRNKVVLLSKCYFGVADDGSQPPIPAVSTNDGDMVNRVGLSRKHILDAVDRSIERLGTHIDVLQIHRLDRDTPREEIMRALNDVVESGKVSYLGASSMAAWEFQTLQNIAEKHGWHKFISMQNYYNLLYREEEREMIPYCRDTGVGLIPWSPIARGALARPFNDRSTTREKSDKMLTMLIRSKESEIDKRVIGRVEEIAKKRGVSMTTIATAWCLSKDKVNPIIGLSSKERIDQAVESVHFAKSGKLTKEDIEYLEEGYAPKERQGY</sequence>
<reference evidence="3 4" key="1">
    <citation type="submission" date="2018-05" db="EMBL/GenBank/DDBJ databases">
        <title>Whole genome sequencing for identification of molecular markers to develop diagnostic detection tools for the regulated plant pathogen Lachnellula willkommii.</title>
        <authorList>
            <person name="Giroux E."/>
            <person name="Bilodeau G."/>
        </authorList>
    </citation>
    <scope>NUCLEOTIDE SEQUENCE [LARGE SCALE GENOMIC DNA]</scope>
    <source>
        <strain evidence="3 4">CBS 203.66</strain>
    </source>
</reference>
<proteinExistence type="predicted"/>
<comment type="caution">
    <text evidence="3">The sequence shown here is derived from an EMBL/GenBank/DDBJ whole genome shotgun (WGS) entry which is preliminary data.</text>
</comment>
<organism evidence="3 4">
    <name type="scientific">Lachnellula arida</name>
    <dbReference type="NCBI Taxonomy" id="1316785"/>
    <lineage>
        <taxon>Eukaryota</taxon>
        <taxon>Fungi</taxon>
        <taxon>Dikarya</taxon>
        <taxon>Ascomycota</taxon>
        <taxon>Pezizomycotina</taxon>
        <taxon>Leotiomycetes</taxon>
        <taxon>Helotiales</taxon>
        <taxon>Lachnaceae</taxon>
        <taxon>Lachnellula</taxon>
    </lineage>
</organism>
<dbReference type="Gene3D" id="3.20.20.100">
    <property type="entry name" value="NADP-dependent oxidoreductase domain"/>
    <property type="match status" value="1"/>
</dbReference>
<name>A0A8T9B7J0_9HELO</name>